<dbReference type="InterPro" id="IPR029057">
    <property type="entry name" value="PRTase-like"/>
</dbReference>
<organism evidence="1 2">
    <name type="scientific">Nocardia terpenica</name>
    <dbReference type="NCBI Taxonomy" id="455432"/>
    <lineage>
        <taxon>Bacteria</taxon>
        <taxon>Bacillati</taxon>
        <taxon>Actinomycetota</taxon>
        <taxon>Actinomycetes</taxon>
        <taxon>Mycobacteriales</taxon>
        <taxon>Nocardiaceae</taxon>
        <taxon>Nocardia</taxon>
    </lineage>
</organism>
<evidence type="ECO:0000313" key="1">
    <source>
        <dbReference type="EMBL" id="KZM73493.1"/>
    </source>
</evidence>
<dbReference type="SUPFAM" id="SSF53271">
    <property type="entry name" value="PRTase-like"/>
    <property type="match status" value="1"/>
</dbReference>
<comment type="caution">
    <text evidence="1">The sequence shown here is derived from an EMBL/GenBank/DDBJ whole genome shotgun (WGS) entry which is preliminary data.</text>
</comment>
<dbReference type="EMBL" id="LWGR01000007">
    <property type="protein sequence ID" value="KZM73493.1"/>
    <property type="molecule type" value="Genomic_DNA"/>
</dbReference>
<dbReference type="STRING" id="455432.AWN90_33245"/>
<name>A0A164MMG6_9NOCA</name>
<evidence type="ECO:0000313" key="2">
    <source>
        <dbReference type="Proteomes" id="UP000076512"/>
    </source>
</evidence>
<dbReference type="Proteomes" id="UP000076512">
    <property type="component" value="Unassembled WGS sequence"/>
</dbReference>
<gene>
    <name evidence="1" type="ORF">AWN90_33245</name>
</gene>
<keyword evidence="2" id="KW-1185">Reference proteome</keyword>
<sequence length="178" mass="19089">MFMGTVDRCQVSRLLLDRLWAFRGEDVRIVALPGGGVPLAYGIAVSLGISLDATLEAHESLSGITVLVVADSIVDAEAVAAVARTAYARGAVRVVAIAPTVSPRAAARLGELVDNVVCLEDSKPPRPEPDRPHRRCAFATDGDIRRLLDAAAQRDPHARPPLRPRWQCPMTTVAAQPR</sequence>
<dbReference type="AlphaFoldDB" id="A0A164MMG6"/>
<accession>A0A164MMG6</accession>
<dbReference type="Gene3D" id="3.40.50.2020">
    <property type="match status" value="1"/>
</dbReference>
<protein>
    <recommendedName>
        <fullName evidence="3">Phosphoribosyltransferase domain-containing protein</fullName>
    </recommendedName>
</protein>
<reference evidence="1 2" key="1">
    <citation type="submission" date="2016-04" db="EMBL/GenBank/DDBJ databases">
        <authorList>
            <person name="Evans L.H."/>
            <person name="Alamgir A."/>
            <person name="Owens N."/>
            <person name="Weber N.D."/>
            <person name="Virtaneva K."/>
            <person name="Barbian K."/>
            <person name="Babar A."/>
            <person name="Rosenke K."/>
        </authorList>
    </citation>
    <scope>NUCLEOTIDE SEQUENCE [LARGE SCALE GENOMIC DNA]</scope>
    <source>
        <strain evidence="1 2">IFM 0406</strain>
    </source>
</reference>
<evidence type="ECO:0008006" key="3">
    <source>
        <dbReference type="Google" id="ProtNLM"/>
    </source>
</evidence>
<proteinExistence type="predicted"/>